<evidence type="ECO:0000313" key="3">
    <source>
        <dbReference type="Proteomes" id="UP000664132"/>
    </source>
</evidence>
<dbReference type="OrthoDB" id="189997at2759"/>
<dbReference type="AlphaFoldDB" id="A0A8H7T5Z3"/>
<feature type="domain" description="Peptidase C45 hydrolase" evidence="1">
    <location>
        <begin position="106"/>
        <end position="335"/>
    </location>
</feature>
<dbReference type="Gene3D" id="1.10.10.2120">
    <property type="match status" value="1"/>
</dbReference>
<dbReference type="NCBIfam" id="NF040521">
    <property type="entry name" value="C45_proenzyme"/>
    <property type="match status" value="1"/>
</dbReference>
<evidence type="ECO:0000313" key="2">
    <source>
        <dbReference type="EMBL" id="KAG4413057.1"/>
    </source>
</evidence>
<dbReference type="EMBL" id="JAFJYH010000336">
    <property type="protein sequence ID" value="KAG4413057.1"/>
    <property type="molecule type" value="Genomic_DNA"/>
</dbReference>
<dbReference type="InterPro" id="IPR047794">
    <property type="entry name" value="C45_proenzyme-like"/>
</dbReference>
<gene>
    <name evidence="2" type="ORF">IFR04_013821</name>
</gene>
<keyword evidence="3" id="KW-1185">Reference proteome</keyword>
<dbReference type="Proteomes" id="UP000664132">
    <property type="component" value="Unassembled WGS sequence"/>
</dbReference>
<accession>A0A8H7T5Z3</accession>
<sequence>MLQILCTGTPHSIGLQHGKTASLEISRSIEFYASLFQKLSKLDWPAVTQLALTYQPYLSSNWPQYVSEMEGVAEGAGVKYEDILALNVRTEIAFGAFSDGCTALSWKGEGGSVLAQNWDWNNDQLPNMICLKIQKEDGLNIQMITEAGIIGKIGLNSKGVGCTLNALKAKGVSFTSLPCHLALRTVMESSSRQDAVSTLEASGVASSCHILVADATGGTGLECTSEDIVRLEMNSDGIVTHTNHMVVKHKESVVEAEDWLADTRFRLERIDELLDGVKGKGVTTEAVESLLLDEKMGCGASICRKETEEKGSLATLFSIVMDLEKTTAKVSMGRPVAPVEKLVLDP</sequence>
<reference evidence="2" key="1">
    <citation type="submission" date="2021-02" db="EMBL/GenBank/DDBJ databases">
        <title>Genome sequence Cadophora malorum strain M34.</title>
        <authorList>
            <person name="Stefanovic E."/>
            <person name="Vu D."/>
            <person name="Scully C."/>
            <person name="Dijksterhuis J."/>
            <person name="Roader J."/>
            <person name="Houbraken J."/>
        </authorList>
    </citation>
    <scope>NUCLEOTIDE SEQUENCE</scope>
    <source>
        <strain evidence="2">M34</strain>
    </source>
</reference>
<dbReference type="PANTHER" id="PTHR34180:SF1">
    <property type="entry name" value="BETA-ALANYL-DOPAMINE_CARCININE HYDROLASE"/>
    <property type="match status" value="1"/>
</dbReference>
<proteinExistence type="predicted"/>
<dbReference type="InterPro" id="IPR047801">
    <property type="entry name" value="Peptidase_C45"/>
</dbReference>
<dbReference type="Gene3D" id="3.60.60.10">
    <property type="entry name" value="Penicillin V Acylase, Chain A"/>
    <property type="match status" value="1"/>
</dbReference>
<name>A0A8H7T5Z3_9HELO</name>
<dbReference type="PANTHER" id="PTHR34180">
    <property type="entry name" value="PEPTIDASE C45"/>
    <property type="match status" value="1"/>
</dbReference>
<dbReference type="Pfam" id="PF03417">
    <property type="entry name" value="AAT"/>
    <property type="match status" value="1"/>
</dbReference>
<comment type="caution">
    <text evidence="2">The sequence shown here is derived from an EMBL/GenBank/DDBJ whole genome shotgun (WGS) entry which is preliminary data.</text>
</comment>
<dbReference type="InterPro" id="IPR005079">
    <property type="entry name" value="Peptidase_C45_hydrolase"/>
</dbReference>
<protein>
    <recommendedName>
        <fullName evidence="1">Peptidase C45 hydrolase domain-containing protein</fullName>
    </recommendedName>
</protein>
<organism evidence="2 3">
    <name type="scientific">Cadophora malorum</name>
    <dbReference type="NCBI Taxonomy" id="108018"/>
    <lineage>
        <taxon>Eukaryota</taxon>
        <taxon>Fungi</taxon>
        <taxon>Dikarya</taxon>
        <taxon>Ascomycota</taxon>
        <taxon>Pezizomycotina</taxon>
        <taxon>Leotiomycetes</taxon>
        <taxon>Helotiales</taxon>
        <taxon>Ploettnerulaceae</taxon>
        <taxon>Cadophora</taxon>
    </lineage>
</organism>
<evidence type="ECO:0000259" key="1">
    <source>
        <dbReference type="Pfam" id="PF03417"/>
    </source>
</evidence>